<gene>
    <name evidence="1" type="ORF">GCM10007894_11780</name>
</gene>
<dbReference type="RefSeq" id="WP_095497238.1">
    <property type="nucleotide sequence ID" value="NZ_BSPO01000002.1"/>
</dbReference>
<keyword evidence="2" id="KW-1185">Reference proteome</keyword>
<protein>
    <recommendedName>
        <fullName evidence="3">DUF4178 domain-containing protein</fullName>
    </recommendedName>
</protein>
<organism evidence="1 2">
    <name type="scientific">Paraferrimonas haliotis</name>
    <dbReference type="NCBI Taxonomy" id="2013866"/>
    <lineage>
        <taxon>Bacteria</taxon>
        <taxon>Pseudomonadati</taxon>
        <taxon>Pseudomonadota</taxon>
        <taxon>Gammaproteobacteria</taxon>
        <taxon>Alteromonadales</taxon>
        <taxon>Ferrimonadaceae</taxon>
        <taxon>Paraferrimonas</taxon>
    </lineage>
</organism>
<sequence length="213" mass="24598">MSFFKKLFGGKDEPAPRQLNHPSALNQGDMIVLDDSFALPPQLRGQQLKVEAVHCYEYKHQRSPEWLLRGSGTHLIFLGVENDDQEYLTLSIKLTRAEVESLFDMEAFADVFEEDVRAELQPESSDPELSGWFAGHYRKTDHADFGYFHRQDYRQSPPPQDSNLNHGEAFEGYQLVNDEDTHAIDIEVYENGETDVLLTLYRPVSDIREYWPS</sequence>
<dbReference type="EMBL" id="BSPO01000002">
    <property type="protein sequence ID" value="GLS83201.1"/>
    <property type="molecule type" value="Genomic_DNA"/>
</dbReference>
<reference evidence="1 2" key="1">
    <citation type="journal article" date="2014" name="Int. J. Syst. Evol. Microbiol.">
        <title>Complete genome sequence of Corynebacterium casei LMG S-19264T (=DSM 44701T), isolated from a smear-ripened cheese.</title>
        <authorList>
            <consortium name="US DOE Joint Genome Institute (JGI-PGF)"/>
            <person name="Walter F."/>
            <person name="Albersmeier A."/>
            <person name="Kalinowski J."/>
            <person name="Ruckert C."/>
        </authorList>
    </citation>
    <scope>NUCLEOTIDE SEQUENCE [LARGE SCALE GENOMIC DNA]</scope>
    <source>
        <strain evidence="1 2">NBRC 112785</strain>
    </source>
</reference>
<accession>A0AA37TXJ5</accession>
<evidence type="ECO:0000313" key="1">
    <source>
        <dbReference type="EMBL" id="GLS83201.1"/>
    </source>
</evidence>
<dbReference type="Proteomes" id="UP001157439">
    <property type="component" value="Unassembled WGS sequence"/>
</dbReference>
<comment type="caution">
    <text evidence="1">The sequence shown here is derived from an EMBL/GenBank/DDBJ whole genome shotgun (WGS) entry which is preliminary data.</text>
</comment>
<dbReference type="AlphaFoldDB" id="A0AA37TXJ5"/>
<evidence type="ECO:0000313" key="2">
    <source>
        <dbReference type="Proteomes" id="UP001157439"/>
    </source>
</evidence>
<evidence type="ECO:0008006" key="3">
    <source>
        <dbReference type="Google" id="ProtNLM"/>
    </source>
</evidence>
<proteinExistence type="predicted"/>
<name>A0AA37TXJ5_9GAMM</name>